<dbReference type="PANTHER" id="PTHR15427:SF33">
    <property type="entry name" value="COLLAGEN IV NC1 DOMAIN-CONTAINING PROTEIN"/>
    <property type="match status" value="1"/>
</dbReference>
<evidence type="ECO:0000313" key="5">
    <source>
        <dbReference type="EMBL" id="KAK3580239.1"/>
    </source>
</evidence>
<sequence length="307" mass="34503">MDMVTILLIDCLVISCYAFFLNAAEHNKDFETNAIFTLMKRIDAMGTKIEYMERLANEAREREKMMLGRIEYLEEMRSQCEILTNKLLTRQEVMQREIRELSQKNHDQQEHTTLLDLALSDVSADEKENITGNPAERNTEGTKEILACFEVKSTHATLPKFHPTPTLAKQIKYTNYIRGNSVLEANSDENAQVIKYDGVLTNEGNGYNPVTGIFTCPEDGIYLFSFFTATVHEHKAWVELLVDGVQINHAVSEGVRGGHDDQGGNVAILRLRAGQSVWTAISHGADTELDGVDGYRHVTFSGVRLSA</sequence>
<evidence type="ECO:0000256" key="3">
    <source>
        <dbReference type="SAM" id="SignalP"/>
    </source>
</evidence>
<comment type="caution">
    <text evidence="5">The sequence shown here is derived from an EMBL/GenBank/DDBJ whole genome shotgun (WGS) entry which is preliminary data.</text>
</comment>
<dbReference type="Gene3D" id="2.60.120.40">
    <property type="match status" value="1"/>
</dbReference>
<evidence type="ECO:0000313" key="6">
    <source>
        <dbReference type="Proteomes" id="UP001195483"/>
    </source>
</evidence>
<dbReference type="SMART" id="SM00110">
    <property type="entry name" value="C1Q"/>
    <property type="match status" value="1"/>
</dbReference>
<feature type="chain" id="PRO_5042188859" description="C1q domain-containing protein" evidence="3">
    <location>
        <begin position="19"/>
        <end position="307"/>
    </location>
</feature>
<evidence type="ECO:0000256" key="2">
    <source>
        <dbReference type="ARBA" id="ARBA00022525"/>
    </source>
</evidence>
<proteinExistence type="predicted"/>
<reference evidence="5" key="2">
    <citation type="journal article" date="2021" name="Genome Biol. Evol.">
        <title>Developing a high-quality reference genome for a parasitic bivalve with doubly uniparental inheritance (Bivalvia: Unionida).</title>
        <authorList>
            <person name="Smith C.H."/>
        </authorList>
    </citation>
    <scope>NUCLEOTIDE SEQUENCE</scope>
    <source>
        <strain evidence="5">CHS0354</strain>
        <tissue evidence="5">Mantle</tissue>
    </source>
</reference>
<dbReference type="PROSITE" id="PS50871">
    <property type="entry name" value="C1Q"/>
    <property type="match status" value="1"/>
</dbReference>
<evidence type="ECO:0000256" key="1">
    <source>
        <dbReference type="ARBA" id="ARBA00004613"/>
    </source>
</evidence>
<dbReference type="GO" id="GO:0005581">
    <property type="term" value="C:collagen trimer"/>
    <property type="evidence" value="ECO:0007669"/>
    <property type="project" value="UniProtKB-KW"/>
</dbReference>
<comment type="subcellular location">
    <subcellularLocation>
        <location evidence="1">Secreted</location>
    </subcellularLocation>
</comment>
<reference evidence="5" key="1">
    <citation type="journal article" date="2021" name="Genome Biol. Evol.">
        <title>A High-Quality Reference Genome for a Parasitic Bivalve with Doubly Uniparental Inheritance (Bivalvia: Unionida).</title>
        <authorList>
            <person name="Smith C.H."/>
        </authorList>
    </citation>
    <scope>NUCLEOTIDE SEQUENCE</scope>
    <source>
        <strain evidence="5">CHS0354</strain>
    </source>
</reference>
<keyword evidence="2" id="KW-0964">Secreted</keyword>
<reference evidence="5" key="3">
    <citation type="submission" date="2023-05" db="EMBL/GenBank/DDBJ databases">
        <authorList>
            <person name="Smith C.H."/>
        </authorList>
    </citation>
    <scope>NUCLEOTIDE SEQUENCE</scope>
    <source>
        <strain evidence="5">CHS0354</strain>
        <tissue evidence="5">Mantle</tissue>
    </source>
</reference>
<dbReference type="PRINTS" id="PR00007">
    <property type="entry name" value="COMPLEMNTC1Q"/>
</dbReference>
<dbReference type="InterPro" id="IPR050392">
    <property type="entry name" value="Collagen/C1q_domain"/>
</dbReference>
<keyword evidence="3" id="KW-0732">Signal</keyword>
<evidence type="ECO:0000259" key="4">
    <source>
        <dbReference type="PROSITE" id="PS50871"/>
    </source>
</evidence>
<gene>
    <name evidence="5" type="ORF">CHS0354_012766</name>
</gene>
<name>A0AAE0RV89_9BIVA</name>
<dbReference type="InterPro" id="IPR008983">
    <property type="entry name" value="Tumour_necrosis_fac-like_dom"/>
</dbReference>
<accession>A0AAE0RV89</accession>
<feature type="signal peptide" evidence="3">
    <location>
        <begin position="1"/>
        <end position="18"/>
    </location>
</feature>
<dbReference type="AlphaFoldDB" id="A0AAE0RV89"/>
<protein>
    <recommendedName>
        <fullName evidence="4">C1q domain-containing protein</fullName>
    </recommendedName>
</protein>
<dbReference type="InterPro" id="IPR001073">
    <property type="entry name" value="C1q_dom"/>
</dbReference>
<organism evidence="5 6">
    <name type="scientific">Potamilus streckersoni</name>
    <dbReference type="NCBI Taxonomy" id="2493646"/>
    <lineage>
        <taxon>Eukaryota</taxon>
        <taxon>Metazoa</taxon>
        <taxon>Spiralia</taxon>
        <taxon>Lophotrochozoa</taxon>
        <taxon>Mollusca</taxon>
        <taxon>Bivalvia</taxon>
        <taxon>Autobranchia</taxon>
        <taxon>Heteroconchia</taxon>
        <taxon>Palaeoheterodonta</taxon>
        <taxon>Unionida</taxon>
        <taxon>Unionoidea</taxon>
        <taxon>Unionidae</taxon>
        <taxon>Ambleminae</taxon>
        <taxon>Lampsilini</taxon>
        <taxon>Potamilus</taxon>
    </lineage>
</organism>
<dbReference type="SUPFAM" id="SSF49842">
    <property type="entry name" value="TNF-like"/>
    <property type="match status" value="1"/>
</dbReference>
<dbReference type="Pfam" id="PF00386">
    <property type="entry name" value="C1q"/>
    <property type="match status" value="1"/>
</dbReference>
<dbReference type="PANTHER" id="PTHR15427">
    <property type="entry name" value="EMILIN ELASTIN MICROFIBRIL INTERFACE-LOCATED PROTEIN ELASTIN MICROFIBRIL INTERFACER"/>
    <property type="match status" value="1"/>
</dbReference>
<dbReference type="EMBL" id="JAEAOA010000769">
    <property type="protein sequence ID" value="KAK3580239.1"/>
    <property type="molecule type" value="Genomic_DNA"/>
</dbReference>
<keyword evidence="6" id="KW-1185">Reference proteome</keyword>
<feature type="domain" description="C1q" evidence="4">
    <location>
        <begin position="168"/>
        <end position="307"/>
    </location>
</feature>
<dbReference type="Proteomes" id="UP001195483">
    <property type="component" value="Unassembled WGS sequence"/>
</dbReference>